<gene>
    <name evidence="1" type="ORF">J2Z31_001811</name>
</gene>
<evidence type="ECO:0000313" key="1">
    <source>
        <dbReference type="EMBL" id="MBP2235319.1"/>
    </source>
</evidence>
<proteinExistence type="predicted"/>
<organism evidence="1 2">
    <name type="scientific">Sinorhizobium kostiense</name>
    <dbReference type="NCBI Taxonomy" id="76747"/>
    <lineage>
        <taxon>Bacteria</taxon>
        <taxon>Pseudomonadati</taxon>
        <taxon>Pseudomonadota</taxon>
        <taxon>Alphaproteobacteria</taxon>
        <taxon>Hyphomicrobiales</taxon>
        <taxon>Rhizobiaceae</taxon>
        <taxon>Sinorhizobium/Ensifer group</taxon>
        <taxon>Sinorhizobium</taxon>
    </lineage>
</organism>
<comment type="caution">
    <text evidence="1">The sequence shown here is derived from an EMBL/GenBank/DDBJ whole genome shotgun (WGS) entry which is preliminary data.</text>
</comment>
<dbReference type="Proteomes" id="UP000730739">
    <property type="component" value="Unassembled WGS sequence"/>
</dbReference>
<sequence length="39" mass="3996">MPTPLSETTISCSFCPLTAGATSIEVAPASMALSRRVVV</sequence>
<keyword evidence="2" id="KW-1185">Reference proteome</keyword>
<accession>A0ABS4QZ09</accession>
<reference evidence="1 2" key="1">
    <citation type="submission" date="2021-03" db="EMBL/GenBank/DDBJ databases">
        <title>Genomic Encyclopedia of Type Strains, Phase IV (KMG-IV): sequencing the most valuable type-strain genomes for metagenomic binning, comparative biology and taxonomic classification.</title>
        <authorList>
            <person name="Goeker M."/>
        </authorList>
    </citation>
    <scope>NUCLEOTIDE SEQUENCE [LARGE SCALE GENOMIC DNA]</scope>
    <source>
        <strain evidence="1 2">DSM 13372</strain>
    </source>
</reference>
<name>A0ABS4QZ09_9HYPH</name>
<dbReference type="EMBL" id="JAGILA010000002">
    <property type="protein sequence ID" value="MBP2235319.1"/>
    <property type="molecule type" value="Genomic_DNA"/>
</dbReference>
<protein>
    <submittedName>
        <fullName evidence="1">Uncharacterized protein</fullName>
    </submittedName>
</protein>
<evidence type="ECO:0000313" key="2">
    <source>
        <dbReference type="Proteomes" id="UP000730739"/>
    </source>
</evidence>